<dbReference type="GO" id="GO:0043190">
    <property type="term" value="C:ATP-binding cassette (ABC) transporter complex"/>
    <property type="evidence" value="ECO:0007669"/>
    <property type="project" value="InterPro"/>
</dbReference>
<dbReference type="InterPro" id="IPR039424">
    <property type="entry name" value="SBP_5"/>
</dbReference>
<dbReference type="PIRSF" id="PIRSF002741">
    <property type="entry name" value="MppA"/>
    <property type="match status" value="1"/>
</dbReference>
<proteinExistence type="predicted"/>
<comment type="caution">
    <text evidence="4">The sequence shown here is derived from an EMBL/GenBank/DDBJ whole genome shotgun (WGS) entry which is preliminary data.</text>
</comment>
<keyword evidence="2" id="KW-0732">Signal</keyword>
<evidence type="ECO:0000313" key="5">
    <source>
        <dbReference type="Proteomes" id="UP000683139"/>
    </source>
</evidence>
<dbReference type="EMBL" id="BOSE01000007">
    <property type="protein sequence ID" value="GIP18013.1"/>
    <property type="molecule type" value="Genomic_DNA"/>
</dbReference>
<dbReference type="NCBIfam" id="NF047575">
    <property type="entry name" value="opine_bind_CntA"/>
    <property type="match status" value="1"/>
</dbReference>
<dbReference type="AlphaFoldDB" id="A0A919YQ68"/>
<dbReference type="Gene3D" id="3.40.190.10">
    <property type="entry name" value="Periplasmic binding protein-like II"/>
    <property type="match status" value="1"/>
</dbReference>
<dbReference type="SUPFAM" id="SSF53850">
    <property type="entry name" value="Periplasmic binding protein-like II"/>
    <property type="match status" value="1"/>
</dbReference>
<feature type="signal peptide" evidence="2">
    <location>
        <begin position="1"/>
        <end position="24"/>
    </location>
</feature>
<dbReference type="PANTHER" id="PTHR30290:SF37">
    <property type="entry name" value="NICKEL-BINDING PERIPLASMIC PROTEIN"/>
    <property type="match status" value="1"/>
</dbReference>
<reference evidence="4" key="1">
    <citation type="submission" date="2021-03" db="EMBL/GenBank/DDBJ databases">
        <title>Antimicrobial resistance genes in bacteria isolated from Japanese honey, and their potential for conferring macrolide and lincosamide resistance in the American foulbrood pathogen Paenibacillus larvae.</title>
        <authorList>
            <person name="Okamoto M."/>
            <person name="Kumagai M."/>
            <person name="Kanamori H."/>
            <person name="Takamatsu D."/>
        </authorList>
    </citation>
    <scope>NUCLEOTIDE SEQUENCE</scope>
    <source>
        <strain evidence="4">J40TS1</strain>
    </source>
</reference>
<keyword evidence="5" id="KW-1185">Reference proteome</keyword>
<dbReference type="InterPro" id="IPR011980">
    <property type="entry name" value="CntA-like"/>
</dbReference>
<dbReference type="GO" id="GO:0020037">
    <property type="term" value="F:heme binding"/>
    <property type="evidence" value="ECO:0007669"/>
    <property type="project" value="InterPro"/>
</dbReference>
<feature type="chain" id="PRO_5037023650" evidence="2">
    <location>
        <begin position="25"/>
        <end position="552"/>
    </location>
</feature>
<dbReference type="PROSITE" id="PS51257">
    <property type="entry name" value="PROKAR_LIPOPROTEIN"/>
    <property type="match status" value="1"/>
</dbReference>
<dbReference type="InterPro" id="IPR000914">
    <property type="entry name" value="SBP_5_dom"/>
</dbReference>
<dbReference type="CDD" id="cd08489">
    <property type="entry name" value="PBP2_NikA"/>
    <property type="match status" value="1"/>
</dbReference>
<dbReference type="GO" id="GO:0015675">
    <property type="term" value="P:nickel cation transport"/>
    <property type="evidence" value="ECO:0007669"/>
    <property type="project" value="InterPro"/>
</dbReference>
<feature type="domain" description="Solute-binding protein family 5" evidence="3">
    <location>
        <begin position="94"/>
        <end position="467"/>
    </location>
</feature>
<evidence type="ECO:0000256" key="1">
    <source>
        <dbReference type="SAM" id="MobiDB-lite"/>
    </source>
</evidence>
<dbReference type="InterPro" id="IPR030678">
    <property type="entry name" value="Peptide/Ni-bd"/>
</dbReference>
<dbReference type="RefSeq" id="WP_213517943.1">
    <property type="nucleotide sequence ID" value="NZ_BOSE01000007.1"/>
</dbReference>
<dbReference type="PANTHER" id="PTHR30290">
    <property type="entry name" value="PERIPLASMIC BINDING COMPONENT OF ABC TRANSPORTER"/>
    <property type="match status" value="1"/>
</dbReference>
<dbReference type="GO" id="GO:0015833">
    <property type="term" value="P:peptide transport"/>
    <property type="evidence" value="ECO:0007669"/>
    <property type="project" value="TreeGrafter"/>
</dbReference>
<protein>
    <submittedName>
        <fullName evidence="4">Staphylopine-dependent metal ABC transporter substrate-binding protein CntA</fullName>
    </submittedName>
</protein>
<gene>
    <name evidence="4" type="primary">cntA</name>
    <name evidence="4" type="ORF">J40TS1_36550</name>
</gene>
<dbReference type="Proteomes" id="UP000683139">
    <property type="component" value="Unassembled WGS sequence"/>
</dbReference>
<evidence type="ECO:0000313" key="4">
    <source>
        <dbReference type="EMBL" id="GIP18013.1"/>
    </source>
</evidence>
<evidence type="ECO:0000256" key="2">
    <source>
        <dbReference type="SAM" id="SignalP"/>
    </source>
</evidence>
<dbReference type="Gene3D" id="3.10.105.10">
    <property type="entry name" value="Dipeptide-binding Protein, Domain 3"/>
    <property type="match status" value="1"/>
</dbReference>
<dbReference type="GO" id="GO:0016151">
    <property type="term" value="F:nickel cation binding"/>
    <property type="evidence" value="ECO:0007669"/>
    <property type="project" value="InterPro"/>
</dbReference>
<accession>A0A919YQ68</accession>
<dbReference type="Pfam" id="PF00496">
    <property type="entry name" value="SBP_bac_5"/>
    <property type="match status" value="1"/>
</dbReference>
<dbReference type="GO" id="GO:1904680">
    <property type="term" value="F:peptide transmembrane transporter activity"/>
    <property type="evidence" value="ECO:0007669"/>
    <property type="project" value="TreeGrafter"/>
</dbReference>
<dbReference type="GO" id="GO:0030288">
    <property type="term" value="C:outer membrane-bounded periplasmic space"/>
    <property type="evidence" value="ECO:0007669"/>
    <property type="project" value="TreeGrafter"/>
</dbReference>
<organism evidence="4 5">
    <name type="scientific">Paenibacillus montaniterrae</name>
    <dbReference type="NCBI Taxonomy" id="429341"/>
    <lineage>
        <taxon>Bacteria</taxon>
        <taxon>Bacillati</taxon>
        <taxon>Bacillota</taxon>
        <taxon>Bacilli</taxon>
        <taxon>Bacillales</taxon>
        <taxon>Paenibacillaceae</taxon>
        <taxon>Paenibacillus</taxon>
    </lineage>
</organism>
<evidence type="ECO:0000259" key="3">
    <source>
        <dbReference type="Pfam" id="PF00496"/>
    </source>
</evidence>
<dbReference type="NCBIfam" id="TIGR02294">
    <property type="entry name" value="nickel_nikA"/>
    <property type="match status" value="1"/>
</dbReference>
<sequence>MNIKKGVVLLTALLAIIWLSACSAGNNGEGAQSSSGAQNGADVQSSAEGDSSVKEIIYATAKDINDMNPHLYPGSMAAQGIVYESLVENTKDGIKPLLAESWEISSDGKVYTFQLRKNVTFHDGAPFNAEAVKLNIEAVQRNASKHAWIKLSTMLEEVSVIDEHTVQMKLTEPYYPALLELSMTRPFVFLSPNDFIDGETKDGVKGYNGTGPYKLTEHVTEQYARFTANESYWGGEPKVKSITAKVLPAGETTLLALQKGEVNFVFTDDRGADSLDVEAMQRLVDSGDYQIVRSEPMNTKMIVANSSKQESPASDKAVREAIWHVVDREMISRTIFSGTETAAETLFSANVNYADIGLEARSYDPGKAMQLLEQAGWVQEAGSDIRTKNGSPLVLKLYYDVNSSSQKTEAELLQSEALKIGMKLELIGEESSSIANRRSTGDYELLFNQTWGLAYDPQSTIAAFAADSSYRHTTSGIAQAEQLYQMIDEVMVSTDEETRKALYRDILTIVHEEAVFIPLTNGSVTVVAPTGLQSISFKQTQFELPFELMYFE</sequence>
<feature type="region of interest" description="Disordered" evidence="1">
    <location>
        <begin position="29"/>
        <end position="48"/>
    </location>
</feature>
<name>A0A919YQ68_9BACL</name>